<reference evidence="9 10" key="1">
    <citation type="submission" date="2019-02" db="EMBL/GenBank/DDBJ databases">
        <title>Deep-cultivation of Planctomycetes and their phenomic and genomic characterization uncovers novel biology.</title>
        <authorList>
            <person name="Wiegand S."/>
            <person name="Jogler M."/>
            <person name="Boedeker C."/>
            <person name="Pinto D."/>
            <person name="Vollmers J."/>
            <person name="Rivas-Marin E."/>
            <person name="Kohn T."/>
            <person name="Peeters S.H."/>
            <person name="Heuer A."/>
            <person name="Rast P."/>
            <person name="Oberbeckmann S."/>
            <person name="Bunk B."/>
            <person name="Jeske O."/>
            <person name="Meyerdierks A."/>
            <person name="Storesund J.E."/>
            <person name="Kallscheuer N."/>
            <person name="Luecker S."/>
            <person name="Lage O.M."/>
            <person name="Pohl T."/>
            <person name="Merkel B.J."/>
            <person name="Hornburger P."/>
            <person name="Mueller R.-W."/>
            <person name="Bruemmer F."/>
            <person name="Labrenz M."/>
            <person name="Spormann A.M."/>
            <person name="Op den Camp H."/>
            <person name="Overmann J."/>
            <person name="Amann R."/>
            <person name="Jetten M.S.M."/>
            <person name="Mascher T."/>
            <person name="Medema M.H."/>
            <person name="Devos D.P."/>
            <person name="Kaster A.-K."/>
            <person name="Ovreas L."/>
            <person name="Rohde M."/>
            <person name="Galperin M.Y."/>
            <person name="Jogler C."/>
        </authorList>
    </citation>
    <scope>NUCLEOTIDE SEQUENCE [LARGE SCALE GENOMIC DNA]</scope>
    <source>
        <strain evidence="9 10">Pan44</strain>
    </source>
</reference>
<evidence type="ECO:0000256" key="7">
    <source>
        <dbReference type="SAM" id="SignalP"/>
    </source>
</evidence>
<dbReference type="Gene3D" id="2.60.120.1060">
    <property type="entry name" value="NPCBM/NEW2 domain"/>
    <property type="match status" value="2"/>
</dbReference>
<name>A0A517SB92_9PLAN</name>
<dbReference type="Pfam" id="PF23500">
    <property type="entry name" value="DUF7133"/>
    <property type="match status" value="1"/>
</dbReference>
<dbReference type="InterPro" id="IPR008979">
    <property type="entry name" value="Galactose-bd-like_sf"/>
</dbReference>
<feature type="coiled-coil region" evidence="5">
    <location>
        <begin position="520"/>
        <end position="547"/>
    </location>
</feature>
<dbReference type="Pfam" id="PF06439">
    <property type="entry name" value="3keto-disac_hyd"/>
    <property type="match status" value="1"/>
</dbReference>
<dbReference type="InterPro" id="IPR055557">
    <property type="entry name" value="DUF7133"/>
</dbReference>
<keyword evidence="5" id="KW-0175">Coiled coil</keyword>
<feature type="signal peptide" evidence="7">
    <location>
        <begin position="1"/>
        <end position="23"/>
    </location>
</feature>
<dbReference type="GO" id="GO:0016787">
    <property type="term" value="F:hydrolase activity"/>
    <property type="evidence" value="ECO:0007669"/>
    <property type="project" value="InterPro"/>
</dbReference>
<dbReference type="Gene3D" id="1.10.760.10">
    <property type="entry name" value="Cytochrome c-like domain"/>
    <property type="match status" value="1"/>
</dbReference>
<dbReference type="SUPFAM" id="SSF48371">
    <property type="entry name" value="ARM repeat"/>
    <property type="match status" value="1"/>
</dbReference>
<dbReference type="SUPFAM" id="SSF52317">
    <property type="entry name" value="Class I glutamine amidotransferase-like"/>
    <property type="match status" value="1"/>
</dbReference>
<dbReference type="Gene3D" id="1.25.10.10">
    <property type="entry name" value="Leucine-rich Repeat Variant"/>
    <property type="match status" value="1"/>
</dbReference>
<dbReference type="PANTHER" id="PTHR33546:SF1">
    <property type="entry name" value="LARGE, MULTIFUNCTIONAL SECRETED PROTEIN"/>
    <property type="match status" value="1"/>
</dbReference>
<dbReference type="InterPro" id="IPR038637">
    <property type="entry name" value="NPCBM_sf"/>
</dbReference>
<keyword evidence="2 4" id="KW-0479">Metal-binding</keyword>
<feature type="domain" description="Cytochrome c" evidence="8">
    <location>
        <begin position="1601"/>
        <end position="1737"/>
    </location>
</feature>
<keyword evidence="7" id="KW-0732">Signal</keyword>
<evidence type="ECO:0000256" key="6">
    <source>
        <dbReference type="SAM" id="MobiDB-lite"/>
    </source>
</evidence>
<evidence type="ECO:0000259" key="8">
    <source>
        <dbReference type="PROSITE" id="PS51007"/>
    </source>
</evidence>
<dbReference type="Gene3D" id="2.60.120.560">
    <property type="entry name" value="Exo-inulinase, domain 1"/>
    <property type="match status" value="1"/>
</dbReference>
<dbReference type="RefSeq" id="WP_145028558.1">
    <property type="nucleotide sequence ID" value="NZ_CP036271.1"/>
</dbReference>
<dbReference type="InterPro" id="IPR036909">
    <property type="entry name" value="Cyt_c-like_dom_sf"/>
</dbReference>
<dbReference type="InterPro" id="IPR009056">
    <property type="entry name" value="Cyt_c-like_dom"/>
</dbReference>
<organism evidence="9 10">
    <name type="scientific">Caulifigura coniformis</name>
    <dbReference type="NCBI Taxonomy" id="2527983"/>
    <lineage>
        <taxon>Bacteria</taxon>
        <taxon>Pseudomonadati</taxon>
        <taxon>Planctomycetota</taxon>
        <taxon>Planctomycetia</taxon>
        <taxon>Planctomycetales</taxon>
        <taxon>Planctomycetaceae</taxon>
        <taxon>Caulifigura</taxon>
    </lineage>
</organism>
<keyword evidence="10" id="KW-1185">Reference proteome</keyword>
<dbReference type="Gene3D" id="2.120.10.30">
    <property type="entry name" value="TolB, C-terminal domain"/>
    <property type="match status" value="1"/>
</dbReference>
<evidence type="ECO:0000256" key="4">
    <source>
        <dbReference type="PROSITE-ProRule" id="PRU00433"/>
    </source>
</evidence>
<dbReference type="InterPro" id="IPR013427">
    <property type="entry name" value="Haem-bd_dom_put"/>
</dbReference>
<dbReference type="PROSITE" id="PS51007">
    <property type="entry name" value="CYTC"/>
    <property type="match status" value="1"/>
</dbReference>
<dbReference type="InterPro" id="IPR011989">
    <property type="entry name" value="ARM-like"/>
</dbReference>
<dbReference type="InterPro" id="IPR013222">
    <property type="entry name" value="Glyco_hyd_98_carb-bd"/>
</dbReference>
<dbReference type="Gene3D" id="3.40.50.880">
    <property type="match status" value="1"/>
</dbReference>
<dbReference type="PANTHER" id="PTHR33546">
    <property type="entry name" value="LARGE, MULTIFUNCTIONAL SECRETED PROTEIN-RELATED"/>
    <property type="match status" value="1"/>
</dbReference>
<protein>
    <submittedName>
        <fullName evidence="9">NPCBM/NEW2 domain protein</fullName>
    </submittedName>
</protein>
<evidence type="ECO:0000256" key="1">
    <source>
        <dbReference type="ARBA" id="ARBA00022617"/>
    </source>
</evidence>
<dbReference type="InterPro" id="IPR010496">
    <property type="entry name" value="AL/BT2_dom"/>
</dbReference>
<evidence type="ECO:0000256" key="2">
    <source>
        <dbReference type="ARBA" id="ARBA00022723"/>
    </source>
</evidence>
<dbReference type="InterPro" id="IPR013428">
    <property type="entry name" value="Membrane-bound_put_N"/>
</dbReference>
<dbReference type="SUPFAM" id="SSF46626">
    <property type="entry name" value="Cytochrome c"/>
    <property type="match status" value="1"/>
</dbReference>
<dbReference type="NCBIfam" id="TIGR02604">
    <property type="entry name" value="Piru_Ver_Nterm"/>
    <property type="match status" value="1"/>
</dbReference>
<proteinExistence type="predicted"/>
<dbReference type="GO" id="GO:0009055">
    <property type="term" value="F:electron transfer activity"/>
    <property type="evidence" value="ECO:0007669"/>
    <property type="project" value="InterPro"/>
</dbReference>
<dbReference type="InParanoid" id="A0A517SB92"/>
<dbReference type="Pfam" id="PF08305">
    <property type="entry name" value="NPCBM"/>
    <property type="match status" value="2"/>
</dbReference>
<gene>
    <name evidence="9" type="ORF">Pan44_13990</name>
</gene>
<dbReference type="SUPFAM" id="SSF50952">
    <property type="entry name" value="Soluble quinoprotein glucose dehydrogenase"/>
    <property type="match status" value="1"/>
</dbReference>
<keyword evidence="3 4" id="KW-0408">Iron</keyword>
<dbReference type="InterPro" id="IPR029010">
    <property type="entry name" value="ThuA-like"/>
</dbReference>
<dbReference type="KEGG" id="ccos:Pan44_13990"/>
<dbReference type="InterPro" id="IPR016024">
    <property type="entry name" value="ARM-type_fold"/>
</dbReference>
<dbReference type="SUPFAM" id="SSF49785">
    <property type="entry name" value="Galactose-binding domain-like"/>
    <property type="match status" value="2"/>
</dbReference>
<evidence type="ECO:0000256" key="3">
    <source>
        <dbReference type="ARBA" id="ARBA00023004"/>
    </source>
</evidence>
<dbReference type="EMBL" id="CP036271">
    <property type="protein sequence ID" value="QDT53382.1"/>
    <property type="molecule type" value="Genomic_DNA"/>
</dbReference>
<evidence type="ECO:0000256" key="5">
    <source>
        <dbReference type="SAM" id="Coils"/>
    </source>
</evidence>
<dbReference type="NCBIfam" id="TIGR02603">
    <property type="entry name" value="CxxCH_TIGR02603"/>
    <property type="match status" value="1"/>
</dbReference>
<dbReference type="OrthoDB" id="232040at2"/>
<sequence length="1746" mass="190619" precursor="true">MRRSALAACGLLIAFAFSSSVRAEDPPGFRPIFDGKSLDGWKGNDKFWRVENGAIVAESTPANPCTVNEFLTWKDGEVDDFTLRLEFKLTASDEAKANSGIQFRSGVKPDGHVFGYQADIDLAGQWVGACYDELGRGVLARRGQSATISPDGKIAAKDLGDAAELLKAVKKGDWNEYEINAQGPRITLSINGKKTVEIEDQQKAERELSGLLALQLHSGPPQRIEFRNIRLKRHKLSDGRKKAVFVAGKPSHAPREHEHYAGCLLLSKKLDEAAKDGLPITTTVYHYGWPTDPTAFDNADTVIFYCDGGTNHYANQHLDQFDQLVQRGMGLCCIHYGVEVPKGPSGDKFLEWIGGYFEPHWSVNPHWMGKFTKFPDHPIARGVKPFEVLDEWYYHMRFRPDMEGVTPILTDLPPPESLTRPDGPHQGNPFVRAAVLERKEPQHVAWAYERPNGKGRGFGFTGAHFHKNWQNDEFRKVVMNAIVWTAGLDVPAEGVKTSTPSDEELEQNLDPKQPRKRAAADKTSAALQAAEANAKRFEAKVAAEIARTQRESKLQLDEVQNAVNANRKESQAKVAAVLAAASLSSRPAASSPMITVNTPGHAAEIDADITGARDLYLVVTDGGDGFGCDWANWIEPRLIGPAGEKKLTELDWKVATSDWGKVNKNLNANGQPMKVAGQPVSNGIGTHANSVIRFELPAGSTRFRSKVGLDNGGTDQGPSSSAQFHVFTQAPPAAFAKAGGGTASHEATDAVAQLDVNPELQATLFAAEPLLMNPTNIEVDHKGRVWICEVVNYRRFRNGDLPERKEGDRILVLEDTNLDGQADKSTTFYQGRDVDSAHGILLLPTLAGPGTKALISAGDSVFYLIDDDGDLKSDRKEVLFTGIGGVQHDHGIHAFVFGPDGKLYFNFGNEAKTIKDKNGKPIIDKQGHEVKADGNPYREGMAFRCNLDGSEFETLGWNFRNNWELAVDSYGAIWQSDNDDDGNRGVRINYVMEYGNYGFKDEMTGASWQTPRTNLEADLPQRHWHLNDPGVVPNVLQTGNGSPTGICVYEGTLLPPKFRGALIHCDAGPNIVRAYPITKSGAGYTGEMISILDGAKNRWFRPSDVCVAPDGSLIIADWYDPGVGGHRMQDVEHGRLFRVAPPGTPYSVSSFETTNPNGAVAALQSPNPSWRYIGWQALQTLGAKAAPAVQKMFETAAPIHRARALWLFGKLNVPPEKKVAAIRAGLRSPNADLRCTAIRLLREIRNEIDLSELVADLHMDDPAPEVRREFLLGLRDIQPEGLAKHWAQLAMQYDGKDRWYLEALGICAEGHWDECLSEWMALNGGKVKGSAAQDIIWRSRASQSARMLADAIGDPETTTDQLPRLFRALDFQKGPEADKAIQSLALEPQKGDEARQTLIASEAISRVKGVDLASKPEMKASLDKILARNAGSVQFVRLVDRFNLADRLPDVLAMVQAAPETQASVEAIKLLIEKENGKLLKQALSDGDAPRVSATLKALAAAKDNKTTGLLLPIIRDKARGDSIRREAIAALAASRAGTKQLSTLAEENKYDPALKEAVSAALHGSSDPDARALAGKLFPLPPGKDNKPLPPITELAARKGDVTNGRIVFHTTGTCIQCHQVNGLGKEVGPNLSEIGKKLTKQALFESILFPSAGISHNYESWVVATVDGNVFTGLISSETADEIVMKDAKSIVRTIRKSDIDERKKSDASLMPADLQKVLSEKELVDIVEFMTTLKEGTVAAAGN</sequence>
<feature type="region of interest" description="Disordered" evidence="6">
    <location>
        <begin position="492"/>
        <end position="519"/>
    </location>
</feature>
<dbReference type="GO" id="GO:0046872">
    <property type="term" value="F:metal ion binding"/>
    <property type="evidence" value="ECO:0007669"/>
    <property type="project" value="UniProtKB-KW"/>
</dbReference>
<dbReference type="GO" id="GO:0020037">
    <property type="term" value="F:heme binding"/>
    <property type="evidence" value="ECO:0007669"/>
    <property type="project" value="InterPro"/>
</dbReference>
<evidence type="ECO:0000313" key="9">
    <source>
        <dbReference type="EMBL" id="QDT53382.1"/>
    </source>
</evidence>
<feature type="chain" id="PRO_5022045932" evidence="7">
    <location>
        <begin position="24"/>
        <end position="1746"/>
    </location>
</feature>
<dbReference type="InterPro" id="IPR029062">
    <property type="entry name" value="Class_I_gatase-like"/>
</dbReference>
<dbReference type="SMART" id="SM00776">
    <property type="entry name" value="NPCBM"/>
    <property type="match status" value="1"/>
</dbReference>
<dbReference type="InterPro" id="IPR011042">
    <property type="entry name" value="6-blade_b-propeller_TolB-like"/>
</dbReference>
<keyword evidence="1 4" id="KW-0349">Heme</keyword>
<dbReference type="Pfam" id="PF06283">
    <property type="entry name" value="ThuA"/>
    <property type="match status" value="1"/>
</dbReference>
<evidence type="ECO:0000313" key="10">
    <source>
        <dbReference type="Proteomes" id="UP000315700"/>
    </source>
</evidence>
<dbReference type="Proteomes" id="UP000315700">
    <property type="component" value="Chromosome"/>
</dbReference>
<dbReference type="InterPro" id="IPR011041">
    <property type="entry name" value="Quinoprot_gluc/sorb_DH_b-prop"/>
</dbReference>
<accession>A0A517SB92</accession>